<keyword evidence="6" id="KW-0106">Calcium</keyword>
<evidence type="ECO:0000256" key="3">
    <source>
        <dbReference type="ARBA" id="ARBA00022723"/>
    </source>
</evidence>
<evidence type="ECO:0000256" key="7">
    <source>
        <dbReference type="ARBA" id="ARBA00023157"/>
    </source>
</evidence>
<evidence type="ECO:0000256" key="1">
    <source>
        <dbReference type="ARBA" id="ARBA00006249"/>
    </source>
</evidence>
<evidence type="ECO:0000313" key="10">
    <source>
        <dbReference type="Proteomes" id="UP001600888"/>
    </source>
</evidence>
<evidence type="ECO:0000256" key="4">
    <source>
        <dbReference type="ARBA" id="ARBA00022729"/>
    </source>
</evidence>
<keyword evidence="10" id="KW-1185">Reference proteome</keyword>
<name>A0ABR4EQB6_9PEZI</name>
<evidence type="ECO:0000313" key="9">
    <source>
        <dbReference type="EMBL" id="KAL2284633.1"/>
    </source>
</evidence>
<keyword evidence="2" id="KW-0719">Serine esterase</keyword>
<comment type="similarity">
    <text evidence="1 8">Belongs to the tannase family.</text>
</comment>
<dbReference type="EC" id="3.1.1.-" evidence="8"/>
<evidence type="ECO:0000256" key="2">
    <source>
        <dbReference type="ARBA" id="ARBA00022487"/>
    </source>
</evidence>
<dbReference type="EMBL" id="JBAWTH010000035">
    <property type="protein sequence ID" value="KAL2284633.1"/>
    <property type="molecule type" value="Genomic_DNA"/>
</dbReference>
<evidence type="ECO:0000256" key="8">
    <source>
        <dbReference type="RuleBase" id="RU361238"/>
    </source>
</evidence>
<dbReference type="InterPro" id="IPR011118">
    <property type="entry name" value="Tannase/feruloyl_esterase"/>
</dbReference>
<reference evidence="9 10" key="1">
    <citation type="submission" date="2024-03" db="EMBL/GenBank/DDBJ databases">
        <title>A high-quality draft genome sequence of Diaporthe vaccinii, a causative agent of upright dieback and viscid rot disease in cranberry plants.</title>
        <authorList>
            <person name="Sarrasin M."/>
            <person name="Lang B.F."/>
            <person name="Burger G."/>
        </authorList>
    </citation>
    <scope>NUCLEOTIDE SEQUENCE [LARGE SCALE GENOMIC DNA]</scope>
    <source>
        <strain evidence="9 10">IS7</strain>
    </source>
</reference>
<evidence type="ECO:0000256" key="6">
    <source>
        <dbReference type="ARBA" id="ARBA00022837"/>
    </source>
</evidence>
<keyword evidence="4" id="KW-0732">Signal</keyword>
<keyword evidence="7" id="KW-1015">Disulfide bond</keyword>
<keyword evidence="5 8" id="KW-0378">Hydrolase</keyword>
<keyword evidence="3" id="KW-0479">Metal-binding</keyword>
<dbReference type="SUPFAM" id="SSF53474">
    <property type="entry name" value="alpha/beta-Hydrolases"/>
    <property type="match status" value="1"/>
</dbReference>
<proteinExistence type="inferred from homology"/>
<dbReference type="Proteomes" id="UP001600888">
    <property type="component" value="Unassembled WGS sequence"/>
</dbReference>
<sequence>MFPGLEESFVEPAVLGVGVDSPDLRPMSDVQYLSGPIAKLLDLCLTLLVASSSWAKMASSLLASLSPASAGLTNARAAPCDTSTFQALTLPNIEVSSLDVLVNNTASSGSSAGSELCQVTVHYTHPGQNDTVNTLIGLPLLVADWNERFQMVGGGGWGTSYPNNMFAAVADGYSSVATDGGHDNNAPVADWGLVSEGNVNWPLFWNFAVDALDEGASLGRLAIELYYGTPPKYSYYNGCSTGGRQGHIMAQQHPEQFDGILAGAPAINWQRFIVQEFWGPLMANILDTIPPACVLEAFTEAAIQACDGLDGVEDGIIALPEQCDFDAESLVNSTISCTEPSGSIVLTAKHAELVNAIWQGPTSLEGKFEWYGMAKDASLLSLLNTTCATVDNCTVVPFPIAADWLRVFVAKNTSLDLGQLTRRDYDQLFRASVAQYSSVIGTDNPDLTDLQNAGNKLLTWHGMADQLITYHGTVDYYDRVTQLNSNITDYYRFFLAPGVEHCGLGPGLDPHLTIFDSLLAWVENGTAPDTIPGTGPAVSDTNATREIGLCLYPRKLTFVGSDPNDAASFACQ</sequence>
<accession>A0ABR4EQB6</accession>
<dbReference type="PANTHER" id="PTHR33938">
    <property type="entry name" value="FERULOYL ESTERASE B-RELATED"/>
    <property type="match status" value="1"/>
</dbReference>
<dbReference type="Pfam" id="PF07519">
    <property type="entry name" value="Tannase"/>
    <property type="match status" value="1"/>
</dbReference>
<gene>
    <name evidence="9" type="ORF">FJTKL_08732</name>
</gene>
<comment type="caution">
    <text evidence="9">The sequence shown here is derived from an EMBL/GenBank/DDBJ whole genome shotgun (WGS) entry which is preliminary data.</text>
</comment>
<evidence type="ECO:0000256" key="5">
    <source>
        <dbReference type="ARBA" id="ARBA00022801"/>
    </source>
</evidence>
<organism evidence="9 10">
    <name type="scientific">Diaporthe vaccinii</name>
    <dbReference type="NCBI Taxonomy" id="105482"/>
    <lineage>
        <taxon>Eukaryota</taxon>
        <taxon>Fungi</taxon>
        <taxon>Dikarya</taxon>
        <taxon>Ascomycota</taxon>
        <taxon>Pezizomycotina</taxon>
        <taxon>Sordariomycetes</taxon>
        <taxon>Sordariomycetidae</taxon>
        <taxon>Diaporthales</taxon>
        <taxon>Diaporthaceae</taxon>
        <taxon>Diaporthe</taxon>
        <taxon>Diaporthe eres species complex</taxon>
    </lineage>
</organism>
<dbReference type="InterPro" id="IPR029058">
    <property type="entry name" value="AB_hydrolase_fold"/>
</dbReference>
<dbReference type="PANTHER" id="PTHR33938:SF8">
    <property type="entry name" value="CARBOXYLIC ESTER HYDROLASE"/>
    <property type="match status" value="1"/>
</dbReference>
<protein>
    <recommendedName>
        <fullName evidence="8">Carboxylic ester hydrolase</fullName>
        <ecNumber evidence="8">3.1.1.-</ecNumber>
    </recommendedName>
</protein>